<dbReference type="InterPro" id="IPR006531">
    <property type="entry name" value="Gp5/Vgr_OB"/>
</dbReference>
<dbReference type="Gene3D" id="2.30.110.50">
    <property type="match status" value="1"/>
</dbReference>
<dbReference type="STRING" id="651661.SAMN05660293_01685"/>
<evidence type="ECO:0000259" key="1">
    <source>
        <dbReference type="Pfam" id="PF04717"/>
    </source>
</evidence>
<feature type="domain" description="Gp5/Type VI secretion system Vgr protein OB-fold" evidence="1">
    <location>
        <begin position="387"/>
        <end position="447"/>
    </location>
</feature>
<dbReference type="NCBIfam" id="TIGR01646">
    <property type="entry name" value="vgr_GE"/>
    <property type="match status" value="1"/>
</dbReference>
<dbReference type="Gene3D" id="2.40.50.230">
    <property type="entry name" value="Gp5 N-terminal domain"/>
    <property type="match status" value="1"/>
</dbReference>
<dbReference type="AlphaFoldDB" id="A0A1T5DK77"/>
<dbReference type="SUPFAM" id="SSF69279">
    <property type="entry name" value="Phage tail proteins"/>
    <property type="match status" value="1"/>
</dbReference>
<dbReference type="Pfam" id="PF05954">
    <property type="entry name" value="Phage_GPD"/>
    <property type="match status" value="1"/>
</dbReference>
<dbReference type="EMBL" id="FUZA01000002">
    <property type="protein sequence ID" value="SKB72138.1"/>
    <property type="molecule type" value="Genomic_DNA"/>
</dbReference>
<protein>
    <submittedName>
        <fullName evidence="2">Rhs element Vgr protein</fullName>
    </submittedName>
</protein>
<dbReference type="OrthoDB" id="1907165at2"/>
<keyword evidence="3" id="KW-1185">Reference proteome</keyword>
<name>A0A1T5DK77_9BACT</name>
<accession>A0A1T5DK77</accession>
<dbReference type="RefSeq" id="WP_082214244.1">
    <property type="nucleotide sequence ID" value="NZ_FUZA01000002.1"/>
</dbReference>
<evidence type="ECO:0000313" key="2">
    <source>
        <dbReference type="EMBL" id="SKB72138.1"/>
    </source>
</evidence>
<evidence type="ECO:0000313" key="3">
    <source>
        <dbReference type="Proteomes" id="UP000190897"/>
    </source>
</evidence>
<dbReference type="Gene3D" id="3.55.50.10">
    <property type="entry name" value="Baseplate protein-like domains"/>
    <property type="match status" value="1"/>
</dbReference>
<dbReference type="Pfam" id="PF04717">
    <property type="entry name" value="Phage_base_V"/>
    <property type="match status" value="1"/>
</dbReference>
<reference evidence="3" key="1">
    <citation type="submission" date="2017-02" db="EMBL/GenBank/DDBJ databases">
        <authorList>
            <person name="Varghese N."/>
            <person name="Submissions S."/>
        </authorList>
    </citation>
    <scope>NUCLEOTIDE SEQUENCE [LARGE SCALE GENOMIC DNA]</scope>
    <source>
        <strain evidence="3">DSM 22270</strain>
    </source>
</reference>
<dbReference type="Gene3D" id="4.10.220.110">
    <property type="match status" value="1"/>
</dbReference>
<proteinExistence type="predicted"/>
<dbReference type="SUPFAM" id="SSF69255">
    <property type="entry name" value="gp5 N-terminal domain-like"/>
    <property type="match status" value="1"/>
</dbReference>
<sequence length="542" mass="59318">MADTPTSRIAYKVLVNGTPLSNEVGVMSVSTMCYFNKIASAKLKVEDGDVAARDFLQSNSNLFKPGNELEIQLGYDDNPSTVFKGIIIRHCIKVKGGSFLEVEAKDKAVKLTQVRKSKYFIKKTDKDIIDEIAGTYSLEKSVDTTDGSHIQMVQYYCTDWDFILMRAEANAMFVHTDNGKIVVKKPTLTPASALTATYGDNIIEFEGEMDARRQFVKMQASAWDFDNQKINPETKRDGVFALAESGDLSASTLAEVMGQTLELKHNGRLLDKELELWANAHAMKNHLSKASGRVRILGSPSLKPGQNIRLAGVGDRFNGDVFVTGILHQYDGEFTTDIQFGWAEDWFYKHDDIIEKPSSGLVPGVTGLQIGKVKKLTLPGDGSGRPNHIQVNLPMVANGGDGIWARVAVPDAGQDRGFVFRPEIDDEVIVGFINDDPRDAVILGMLHSQAKSPPAALPQNDENHKKGLVTRSGMTMIFDDENKVLTISVPAGGAEKSIIIGESGAIEMKDEHQNVFKMDAAGITISTPKVIKIEGQTAVNIN</sequence>
<dbReference type="InterPro" id="IPR037026">
    <property type="entry name" value="Vgr_OB-fold_dom_sf"/>
</dbReference>
<organism evidence="2 3">
    <name type="scientific">Dyadobacter psychrophilus</name>
    <dbReference type="NCBI Taxonomy" id="651661"/>
    <lineage>
        <taxon>Bacteria</taxon>
        <taxon>Pseudomonadati</taxon>
        <taxon>Bacteroidota</taxon>
        <taxon>Cytophagia</taxon>
        <taxon>Cytophagales</taxon>
        <taxon>Spirosomataceae</taxon>
        <taxon>Dyadobacter</taxon>
    </lineage>
</organism>
<dbReference type="InterPro" id="IPR006533">
    <property type="entry name" value="T6SS_Vgr_RhsGE"/>
</dbReference>
<gene>
    <name evidence="2" type="ORF">SAMN05660293_01685</name>
</gene>
<dbReference type="Proteomes" id="UP000190897">
    <property type="component" value="Unassembled WGS sequence"/>
</dbReference>